<evidence type="ECO:0000259" key="1">
    <source>
        <dbReference type="Pfam" id="PF01796"/>
    </source>
</evidence>
<organism evidence="2 3">
    <name type="scientific">Nocardioides ginsengisoli</name>
    <dbReference type="NCBI Taxonomy" id="363868"/>
    <lineage>
        <taxon>Bacteria</taxon>
        <taxon>Bacillati</taxon>
        <taxon>Actinomycetota</taxon>
        <taxon>Actinomycetes</taxon>
        <taxon>Propionibacteriales</taxon>
        <taxon>Nocardioidaceae</taxon>
        <taxon>Nocardioides</taxon>
    </lineage>
</organism>
<dbReference type="PANTHER" id="PTHR34075">
    <property type="entry name" value="BLR3430 PROTEIN"/>
    <property type="match status" value="1"/>
</dbReference>
<gene>
    <name evidence="2" type="ORF">ACFQ3F_03265</name>
</gene>
<dbReference type="Proteomes" id="UP001597229">
    <property type="component" value="Unassembled WGS sequence"/>
</dbReference>
<dbReference type="InterPro" id="IPR012340">
    <property type="entry name" value="NA-bd_OB-fold"/>
</dbReference>
<keyword evidence="3" id="KW-1185">Reference proteome</keyword>
<proteinExistence type="predicted"/>
<dbReference type="Pfam" id="PF01796">
    <property type="entry name" value="OB_ChsH2_C"/>
    <property type="match status" value="1"/>
</dbReference>
<dbReference type="InterPro" id="IPR052513">
    <property type="entry name" value="Thioester_dehydratase-like"/>
</dbReference>
<dbReference type="RefSeq" id="WP_367917722.1">
    <property type="nucleotide sequence ID" value="NZ_BAABAC010000005.1"/>
</dbReference>
<dbReference type="EMBL" id="JBHTLX010000005">
    <property type="protein sequence ID" value="MFD1246800.1"/>
    <property type="molecule type" value="Genomic_DNA"/>
</dbReference>
<evidence type="ECO:0000313" key="3">
    <source>
        <dbReference type="Proteomes" id="UP001597229"/>
    </source>
</evidence>
<comment type="caution">
    <text evidence="2">The sequence shown here is derived from an EMBL/GenBank/DDBJ whole genome shotgun (WGS) entry which is preliminary data.</text>
</comment>
<dbReference type="InterPro" id="IPR002878">
    <property type="entry name" value="ChsH2_C"/>
</dbReference>
<sequence length="145" mass="16144">MTLDDTLHIDGNAPVGDLEEFFRLAGGDSVPLPQCQDCARFHWYPMGRCPHCQSERLVWRQLDGRATVYAATTVRHAFTERTRGQTPYGLALVTFDEAPEIRMVCRAIGPAPAIGDAVTVRVEHDPASGDIGMIWCRLTDEEDRS</sequence>
<name>A0ABW3VXG4_9ACTN</name>
<protein>
    <submittedName>
        <fullName evidence="2">Zn-ribbon domain-containing OB-fold protein</fullName>
    </submittedName>
</protein>
<reference evidence="3" key="1">
    <citation type="journal article" date="2019" name="Int. J. Syst. Evol. Microbiol.">
        <title>The Global Catalogue of Microorganisms (GCM) 10K type strain sequencing project: providing services to taxonomists for standard genome sequencing and annotation.</title>
        <authorList>
            <consortium name="The Broad Institute Genomics Platform"/>
            <consortium name="The Broad Institute Genome Sequencing Center for Infectious Disease"/>
            <person name="Wu L."/>
            <person name="Ma J."/>
        </authorList>
    </citation>
    <scope>NUCLEOTIDE SEQUENCE [LARGE SCALE GENOMIC DNA]</scope>
    <source>
        <strain evidence="3">CCUG 52478</strain>
    </source>
</reference>
<evidence type="ECO:0000313" key="2">
    <source>
        <dbReference type="EMBL" id="MFD1246800.1"/>
    </source>
</evidence>
<dbReference type="PANTHER" id="PTHR34075:SF5">
    <property type="entry name" value="BLR3430 PROTEIN"/>
    <property type="match status" value="1"/>
</dbReference>
<accession>A0ABW3VXG4</accession>
<feature type="domain" description="ChsH2 C-terminal OB-fold" evidence="1">
    <location>
        <begin position="59"/>
        <end position="122"/>
    </location>
</feature>
<dbReference type="SUPFAM" id="SSF50249">
    <property type="entry name" value="Nucleic acid-binding proteins"/>
    <property type="match status" value="1"/>
</dbReference>